<dbReference type="OrthoDB" id="2774821at2759"/>
<organism evidence="1 2">
    <name type="scientific">Macrolepiota fuliginosa MF-IS2</name>
    <dbReference type="NCBI Taxonomy" id="1400762"/>
    <lineage>
        <taxon>Eukaryota</taxon>
        <taxon>Fungi</taxon>
        <taxon>Dikarya</taxon>
        <taxon>Basidiomycota</taxon>
        <taxon>Agaricomycotina</taxon>
        <taxon>Agaricomycetes</taxon>
        <taxon>Agaricomycetidae</taxon>
        <taxon>Agaricales</taxon>
        <taxon>Agaricineae</taxon>
        <taxon>Agaricaceae</taxon>
        <taxon>Macrolepiota</taxon>
    </lineage>
</organism>
<dbReference type="EMBL" id="MU151513">
    <property type="protein sequence ID" value="KAF9443148.1"/>
    <property type="molecule type" value="Genomic_DNA"/>
</dbReference>
<proteinExistence type="predicted"/>
<protein>
    <submittedName>
        <fullName evidence="1">Uncharacterized protein</fullName>
    </submittedName>
</protein>
<sequence length="199" mass="22649">MSTQQPGSKSLYDLFPHLEAATLIKIACHEFKPADLYKLDARYHDKTELECLQDSASRTGSWKDYPTINSLVIPLQMYFCILTWFAANEGDVELTATIATGGLEYIGHILLLSQRYEWHAVVQYHSHFHLAQQCEMAQGNFLNWHCSDPDLMSEYLMNNVKQRPAKKTTGPTRANQTCFLFNKGECMANPCPNGRAHKC</sequence>
<name>A0A9P5X1M1_9AGAR</name>
<dbReference type="Proteomes" id="UP000807342">
    <property type="component" value="Unassembled WGS sequence"/>
</dbReference>
<reference evidence="1" key="1">
    <citation type="submission" date="2020-11" db="EMBL/GenBank/DDBJ databases">
        <authorList>
            <consortium name="DOE Joint Genome Institute"/>
            <person name="Ahrendt S."/>
            <person name="Riley R."/>
            <person name="Andreopoulos W."/>
            <person name="Labutti K."/>
            <person name="Pangilinan J."/>
            <person name="Ruiz-Duenas F.J."/>
            <person name="Barrasa J.M."/>
            <person name="Sanchez-Garcia M."/>
            <person name="Camarero S."/>
            <person name="Miyauchi S."/>
            <person name="Serrano A."/>
            <person name="Linde D."/>
            <person name="Babiker R."/>
            <person name="Drula E."/>
            <person name="Ayuso-Fernandez I."/>
            <person name="Pacheco R."/>
            <person name="Padilla G."/>
            <person name="Ferreira P."/>
            <person name="Barriuso J."/>
            <person name="Kellner H."/>
            <person name="Castanera R."/>
            <person name="Alfaro M."/>
            <person name="Ramirez L."/>
            <person name="Pisabarro A.G."/>
            <person name="Kuo A."/>
            <person name="Tritt A."/>
            <person name="Lipzen A."/>
            <person name="He G."/>
            <person name="Yan M."/>
            <person name="Ng V."/>
            <person name="Cullen D."/>
            <person name="Martin F."/>
            <person name="Rosso M.-N."/>
            <person name="Henrissat B."/>
            <person name="Hibbett D."/>
            <person name="Martinez A.T."/>
            <person name="Grigoriev I.V."/>
        </authorList>
    </citation>
    <scope>NUCLEOTIDE SEQUENCE</scope>
    <source>
        <strain evidence="1">MF-IS2</strain>
    </source>
</reference>
<comment type="caution">
    <text evidence="1">The sequence shown here is derived from an EMBL/GenBank/DDBJ whole genome shotgun (WGS) entry which is preliminary data.</text>
</comment>
<gene>
    <name evidence="1" type="ORF">P691DRAFT_764545</name>
</gene>
<accession>A0A9P5X1M1</accession>
<evidence type="ECO:0000313" key="2">
    <source>
        <dbReference type="Proteomes" id="UP000807342"/>
    </source>
</evidence>
<keyword evidence="2" id="KW-1185">Reference proteome</keyword>
<dbReference type="AlphaFoldDB" id="A0A9P5X1M1"/>
<evidence type="ECO:0000313" key="1">
    <source>
        <dbReference type="EMBL" id="KAF9443148.1"/>
    </source>
</evidence>